<keyword evidence="3" id="KW-1185">Reference proteome</keyword>
<accession>A0A1I2BVK1</accession>
<dbReference type="AlphaFoldDB" id="A0A1I2BVK1"/>
<name>A0A1I2BVK1_9BACT</name>
<protein>
    <submittedName>
        <fullName evidence="2">Agmatine deiminase</fullName>
    </submittedName>
</protein>
<dbReference type="InParanoid" id="A0A1I2BVK1"/>
<proteinExistence type="predicted"/>
<dbReference type="Gene3D" id="3.75.10.10">
    <property type="entry name" value="L-arginine/glycine Amidinotransferase, Chain A"/>
    <property type="match status" value="1"/>
</dbReference>
<sequence>MNRTHITSHQRIFPAEWEPQDAILLAWPHKNSDWAPLLEDVQKCYCGIIDAITQSQDVILIVDPDDESFTLSLFKNPKRIYPVPISTNDTWARDFSPLMVSEKGKYIALDFQFNGWGLKFPANKDNLITQNLFKHNIFAPEVIRHNHLNFVLEGGSVESNGAGIILTTSQCLLSPNRNDASSKKEIETILKQKLGADSLLWLDHGYLAGDDTDSHIDTLARFCDTETIVYVQADDPDDEHYEALTRMEKQLSQFKTLQGRPYKLIPLPMADPIFDGNQRLPATYANFLITNQTVLMPFYGSDKDLIAQKILQGVFPSRKVIGIDCRPLIQQHGSLHCVTMQLHQGVVNKKILNSDIEK</sequence>
<gene>
    <name evidence="2" type="ORF">SAMN05444380_11450</name>
</gene>
<dbReference type="SUPFAM" id="SSF55909">
    <property type="entry name" value="Pentein"/>
    <property type="match status" value="1"/>
</dbReference>
<dbReference type="OrthoDB" id="9808013at2"/>
<dbReference type="PANTHER" id="PTHR31377:SF0">
    <property type="entry name" value="AGMATINE DEIMINASE-RELATED"/>
    <property type="match status" value="1"/>
</dbReference>
<dbReference type="PANTHER" id="PTHR31377">
    <property type="entry name" value="AGMATINE DEIMINASE-RELATED"/>
    <property type="match status" value="1"/>
</dbReference>
<dbReference type="RefSeq" id="WP_010527829.1">
    <property type="nucleotide sequence ID" value="NZ_AFSL01000063.1"/>
</dbReference>
<dbReference type="GO" id="GO:0004668">
    <property type="term" value="F:protein-arginine deiminase activity"/>
    <property type="evidence" value="ECO:0007669"/>
    <property type="project" value="InterPro"/>
</dbReference>
<dbReference type="eggNOG" id="COG2957">
    <property type="taxonomic scope" value="Bacteria"/>
</dbReference>
<evidence type="ECO:0000313" key="2">
    <source>
        <dbReference type="EMBL" id="SFE60101.1"/>
    </source>
</evidence>
<dbReference type="STRING" id="385682.SAMN05444380_11450"/>
<dbReference type="InterPro" id="IPR007466">
    <property type="entry name" value="Peptidyl-Arg-deiminase_porph"/>
</dbReference>
<dbReference type="GO" id="GO:0047632">
    <property type="term" value="F:agmatine deiminase activity"/>
    <property type="evidence" value="ECO:0007669"/>
    <property type="project" value="TreeGrafter"/>
</dbReference>
<dbReference type="Pfam" id="PF04371">
    <property type="entry name" value="PAD_porph"/>
    <property type="match status" value="1"/>
</dbReference>
<keyword evidence="1" id="KW-0378">Hydrolase</keyword>
<dbReference type="GO" id="GO:0009446">
    <property type="term" value="P:putrescine biosynthetic process"/>
    <property type="evidence" value="ECO:0007669"/>
    <property type="project" value="InterPro"/>
</dbReference>
<organism evidence="2 3">
    <name type="scientific">Thermophagus xiamenensis</name>
    <dbReference type="NCBI Taxonomy" id="385682"/>
    <lineage>
        <taxon>Bacteria</taxon>
        <taxon>Pseudomonadati</taxon>
        <taxon>Bacteroidota</taxon>
        <taxon>Bacteroidia</taxon>
        <taxon>Marinilabiliales</taxon>
        <taxon>Marinilabiliaceae</taxon>
        <taxon>Thermophagus</taxon>
    </lineage>
</organism>
<reference evidence="2 3" key="1">
    <citation type="submission" date="2016-10" db="EMBL/GenBank/DDBJ databases">
        <authorList>
            <person name="de Groot N.N."/>
        </authorList>
    </citation>
    <scope>NUCLEOTIDE SEQUENCE [LARGE SCALE GENOMIC DNA]</scope>
    <source>
        <strain evidence="2 3">DSM 19012</strain>
    </source>
</reference>
<dbReference type="Proteomes" id="UP000181976">
    <property type="component" value="Unassembled WGS sequence"/>
</dbReference>
<dbReference type="EMBL" id="FONA01000014">
    <property type="protein sequence ID" value="SFE60101.1"/>
    <property type="molecule type" value="Genomic_DNA"/>
</dbReference>
<evidence type="ECO:0000313" key="3">
    <source>
        <dbReference type="Proteomes" id="UP000181976"/>
    </source>
</evidence>
<evidence type="ECO:0000256" key="1">
    <source>
        <dbReference type="ARBA" id="ARBA00022801"/>
    </source>
</evidence>